<dbReference type="GO" id="GO:1990904">
    <property type="term" value="C:ribonucleoprotein complex"/>
    <property type="evidence" value="ECO:0007669"/>
    <property type="project" value="UniProtKB-KW"/>
</dbReference>
<sequence length="178" mass="20103">MPTTLQARPIGFGGRGVNTIRDTYTIPSPNCRLHSPFRVRNANRLWFFCTFFRLDQVLGPSSENHPLPRYVIMSFRSVPCALGRGSTFPGRPIARFDRMKNLNNNTPSCMPVPAQSKIVKKGNSEPDQFELSIAQALLELQNNSDLKAQLRELYITKAKEIELFGKKNKRKGRGAARP</sequence>
<dbReference type="GO" id="GO:0003735">
    <property type="term" value="F:structural constituent of ribosome"/>
    <property type="evidence" value="ECO:0007669"/>
    <property type="project" value="InterPro"/>
</dbReference>
<dbReference type="GO" id="GO:0005840">
    <property type="term" value="C:ribosome"/>
    <property type="evidence" value="ECO:0007669"/>
    <property type="project" value="UniProtKB-KW"/>
</dbReference>
<protein>
    <recommendedName>
        <fullName evidence="4">Small ribosomal subunit protein eS7</fullName>
    </recommendedName>
    <alternativeName>
        <fullName evidence="5">40S ribosomal protein S7</fullName>
    </alternativeName>
</protein>
<dbReference type="AlphaFoldDB" id="A0A6G0TNM5"/>
<evidence type="ECO:0000256" key="3">
    <source>
        <dbReference type="ARBA" id="ARBA00023274"/>
    </source>
</evidence>
<comment type="caution">
    <text evidence="6">The sequence shown here is derived from an EMBL/GenBank/DDBJ whole genome shotgun (WGS) entry which is preliminary data.</text>
</comment>
<dbReference type="InterPro" id="IPR000554">
    <property type="entry name" value="Ribosomal_eS7"/>
</dbReference>
<accession>A0A6G0TNM5</accession>
<dbReference type="EMBL" id="VYZN01000027">
    <property type="protein sequence ID" value="KAE9534980.1"/>
    <property type="molecule type" value="Genomic_DNA"/>
</dbReference>
<dbReference type="GO" id="GO:0006412">
    <property type="term" value="P:translation"/>
    <property type="evidence" value="ECO:0007669"/>
    <property type="project" value="InterPro"/>
</dbReference>
<gene>
    <name evidence="6" type="ORF">AGLY_008272</name>
</gene>
<evidence type="ECO:0000256" key="5">
    <source>
        <dbReference type="ARBA" id="ARBA00035404"/>
    </source>
</evidence>
<keyword evidence="3" id="KW-0687">Ribonucleoprotein</keyword>
<dbReference type="OrthoDB" id="1724687at2759"/>
<evidence type="ECO:0000313" key="7">
    <source>
        <dbReference type="Proteomes" id="UP000475862"/>
    </source>
</evidence>
<dbReference type="Proteomes" id="UP000475862">
    <property type="component" value="Unassembled WGS sequence"/>
</dbReference>
<reference evidence="6 7" key="1">
    <citation type="submission" date="2019-08" db="EMBL/GenBank/DDBJ databases">
        <title>The genome of the soybean aphid Biotype 1, its phylome, world population structure and adaptation to the North American continent.</title>
        <authorList>
            <person name="Giordano R."/>
            <person name="Donthu R.K."/>
            <person name="Hernandez A.G."/>
            <person name="Wright C.L."/>
            <person name="Zimin A.V."/>
        </authorList>
    </citation>
    <scope>NUCLEOTIDE SEQUENCE [LARGE SCALE GENOMIC DNA]</scope>
    <source>
        <tissue evidence="6">Whole aphids</tissue>
    </source>
</reference>
<proteinExistence type="inferred from homology"/>
<organism evidence="6 7">
    <name type="scientific">Aphis glycines</name>
    <name type="common">Soybean aphid</name>
    <dbReference type="NCBI Taxonomy" id="307491"/>
    <lineage>
        <taxon>Eukaryota</taxon>
        <taxon>Metazoa</taxon>
        <taxon>Ecdysozoa</taxon>
        <taxon>Arthropoda</taxon>
        <taxon>Hexapoda</taxon>
        <taxon>Insecta</taxon>
        <taxon>Pterygota</taxon>
        <taxon>Neoptera</taxon>
        <taxon>Paraneoptera</taxon>
        <taxon>Hemiptera</taxon>
        <taxon>Sternorrhyncha</taxon>
        <taxon>Aphidomorpha</taxon>
        <taxon>Aphidoidea</taxon>
        <taxon>Aphididae</taxon>
        <taxon>Aphidini</taxon>
        <taxon>Aphis</taxon>
        <taxon>Aphis</taxon>
    </lineage>
</organism>
<keyword evidence="2" id="KW-0689">Ribosomal protein</keyword>
<dbReference type="Pfam" id="PF01251">
    <property type="entry name" value="Ribosomal_S7e"/>
    <property type="match status" value="1"/>
</dbReference>
<evidence type="ECO:0000313" key="6">
    <source>
        <dbReference type="EMBL" id="KAE9534980.1"/>
    </source>
</evidence>
<comment type="similarity">
    <text evidence="1">Belongs to the eukaryotic ribosomal protein eS7 family.</text>
</comment>
<keyword evidence="7" id="KW-1185">Reference proteome</keyword>
<evidence type="ECO:0000256" key="2">
    <source>
        <dbReference type="ARBA" id="ARBA00022980"/>
    </source>
</evidence>
<name>A0A6G0TNM5_APHGL</name>
<evidence type="ECO:0000256" key="1">
    <source>
        <dbReference type="ARBA" id="ARBA00007820"/>
    </source>
</evidence>
<evidence type="ECO:0000256" key="4">
    <source>
        <dbReference type="ARBA" id="ARBA00035279"/>
    </source>
</evidence>